<protein>
    <recommendedName>
        <fullName evidence="2">S-adenosyl-l-methionine hydroxide adenosyltransferase C-terminal domain-containing protein</fullName>
    </recommendedName>
</protein>
<reference evidence="3" key="1">
    <citation type="journal article" date="2012" name="Science">
        <title>Fermentation, hydrogen, and sulfur metabolism in multiple uncultivated bacterial phyla.</title>
        <authorList>
            <person name="Wrighton K.C."/>
            <person name="Thomas B.C."/>
            <person name="Sharon I."/>
            <person name="Miller C.S."/>
            <person name="Castelle C.J."/>
            <person name="VerBerkmoes N.C."/>
            <person name="Wilkins M.J."/>
            <person name="Hettich R.L."/>
            <person name="Lipton M.S."/>
            <person name="Williams K.H."/>
            <person name="Long P.E."/>
            <person name="Banfield J.F."/>
        </authorList>
    </citation>
    <scope>NUCLEOTIDE SEQUENCE [LARGE SCALE GENOMIC DNA]</scope>
</reference>
<proteinExistence type="predicted"/>
<evidence type="ECO:0000256" key="1">
    <source>
        <dbReference type="SAM" id="Phobius"/>
    </source>
</evidence>
<keyword evidence="1" id="KW-1133">Transmembrane helix</keyword>
<name>K1ZIW5_9BACT</name>
<organism evidence="3">
    <name type="scientific">uncultured bacterium</name>
    <name type="common">gcode 4</name>
    <dbReference type="NCBI Taxonomy" id="1234023"/>
    <lineage>
        <taxon>Bacteria</taxon>
        <taxon>environmental samples</taxon>
    </lineage>
</organism>
<keyword evidence="1" id="KW-0812">Transmembrane</keyword>
<dbReference type="Pfam" id="PF20257">
    <property type="entry name" value="SAM_HAT_C"/>
    <property type="match status" value="1"/>
</dbReference>
<keyword evidence="1" id="KW-0472">Membrane</keyword>
<dbReference type="AlphaFoldDB" id="K1ZIW5"/>
<dbReference type="InterPro" id="IPR023227">
    <property type="entry name" value="SAM_OH_AdoTrfase_C_sf"/>
</dbReference>
<sequence length="160" mass="17777">MTPAAIEIAKNNFSIFGDLVDEAIITIDKLNDTNVIIYIDNFGNIKTNILASQNSFNINSVVDICINNRKFKCKFLNTFSEVGSGELICYVGSNQTLEIAVNLGSAKDVLSAVVGESISIELAKVDWNARILIYYVKLANNTIYSVVIFLHFLLIRDMNM</sequence>
<dbReference type="Gene3D" id="2.40.30.90">
    <property type="entry name" value="Bacterial fluorinating enzyme like"/>
    <property type="match status" value="1"/>
</dbReference>
<feature type="transmembrane region" description="Helical" evidence="1">
    <location>
        <begin position="132"/>
        <end position="155"/>
    </location>
</feature>
<dbReference type="InterPro" id="IPR046470">
    <property type="entry name" value="SAM_HAT_C"/>
</dbReference>
<dbReference type="SUPFAM" id="SSF101852">
    <property type="entry name" value="Bacterial fluorinating enzyme, C-terminal domain"/>
    <property type="match status" value="1"/>
</dbReference>
<dbReference type="PANTHER" id="PTHR35092:SF1">
    <property type="entry name" value="CHLORINASE MJ1651"/>
    <property type="match status" value="1"/>
</dbReference>
<gene>
    <name evidence="3" type="ORF">ACD_71C00160G0004</name>
</gene>
<dbReference type="EMBL" id="AMFJ01028891">
    <property type="protein sequence ID" value="EKD44373.1"/>
    <property type="molecule type" value="Genomic_DNA"/>
</dbReference>
<dbReference type="PANTHER" id="PTHR35092">
    <property type="entry name" value="CHLORINASE MJ1651"/>
    <property type="match status" value="1"/>
</dbReference>
<evidence type="ECO:0000313" key="3">
    <source>
        <dbReference type="EMBL" id="EKD44373.1"/>
    </source>
</evidence>
<feature type="domain" description="S-adenosyl-l-methionine hydroxide adenosyltransferase C-terminal" evidence="2">
    <location>
        <begin position="36"/>
        <end position="118"/>
    </location>
</feature>
<dbReference type="InterPro" id="IPR002747">
    <property type="entry name" value="SAM_OH_AdoTrfase"/>
</dbReference>
<comment type="caution">
    <text evidence="3">The sequence shown here is derived from an EMBL/GenBank/DDBJ whole genome shotgun (WGS) entry which is preliminary data.</text>
</comment>
<evidence type="ECO:0000259" key="2">
    <source>
        <dbReference type="Pfam" id="PF20257"/>
    </source>
</evidence>
<accession>K1ZIW5</accession>